<organism evidence="2 3">
    <name type="scientific">Tenacibaculum holothuriorum</name>
    <dbReference type="NCBI Taxonomy" id="1635173"/>
    <lineage>
        <taxon>Bacteria</taxon>
        <taxon>Pseudomonadati</taxon>
        <taxon>Bacteroidota</taxon>
        <taxon>Flavobacteriia</taxon>
        <taxon>Flavobacteriales</taxon>
        <taxon>Flavobacteriaceae</taxon>
        <taxon>Tenacibaculum</taxon>
    </lineage>
</organism>
<dbReference type="RefSeq" id="WP_086030886.1">
    <property type="nucleotide sequence ID" value="NZ_LAPZ01000007.1"/>
</dbReference>
<dbReference type="Pfam" id="PF07883">
    <property type="entry name" value="Cupin_2"/>
    <property type="match status" value="1"/>
</dbReference>
<dbReference type="SUPFAM" id="SSF51182">
    <property type="entry name" value="RmlC-like cupins"/>
    <property type="match status" value="1"/>
</dbReference>
<evidence type="ECO:0000313" key="2">
    <source>
        <dbReference type="EMBL" id="OSY87824.1"/>
    </source>
</evidence>
<dbReference type="STRING" id="1635173.WH52_10395"/>
<sequence>MINTNKLISKFPEANIPIDGVLSRLIQAGEQQFIFMEFEKDIEVPSHSHNAQWGIVLDGEMEITISGKIYNLKKGDTYFIEKDEIHSAKIKAGYKDLTLFDQVDRYKEK</sequence>
<dbReference type="InParanoid" id="A0A1Y2PBH3"/>
<dbReference type="InterPro" id="IPR013096">
    <property type="entry name" value="Cupin_2"/>
</dbReference>
<evidence type="ECO:0000259" key="1">
    <source>
        <dbReference type="Pfam" id="PF07883"/>
    </source>
</evidence>
<dbReference type="InterPro" id="IPR014710">
    <property type="entry name" value="RmlC-like_jellyroll"/>
</dbReference>
<evidence type="ECO:0000313" key="3">
    <source>
        <dbReference type="Proteomes" id="UP000194221"/>
    </source>
</evidence>
<gene>
    <name evidence="2" type="ORF">WH52_10395</name>
</gene>
<accession>A0A1Y2PBH3</accession>
<feature type="domain" description="Cupin type-2" evidence="1">
    <location>
        <begin position="36"/>
        <end position="88"/>
    </location>
</feature>
<dbReference type="InterPro" id="IPR011051">
    <property type="entry name" value="RmlC_Cupin_sf"/>
</dbReference>
<dbReference type="EMBL" id="LAPZ01000007">
    <property type="protein sequence ID" value="OSY87824.1"/>
    <property type="molecule type" value="Genomic_DNA"/>
</dbReference>
<dbReference type="OrthoDB" id="1121052at2"/>
<protein>
    <recommendedName>
        <fullName evidence="1">Cupin type-2 domain-containing protein</fullName>
    </recommendedName>
</protein>
<reference evidence="2 3" key="1">
    <citation type="submission" date="2015-03" db="EMBL/GenBank/DDBJ databases">
        <title>Genome sequence of Tenacibaculum sp. S2-2, isolated from intestinal microbiota of sea cucumber, Apostichopus japonicas.</title>
        <authorList>
            <person name="Shao Z."/>
            <person name="Wang L."/>
            <person name="Li X."/>
        </authorList>
    </citation>
    <scope>NUCLEOTIDE SEQUENCE [LARGE SCALE GENOMIC DNA]</scope>
    <source>
        <strain evidence="2 3">S2-2</strain>
    </source>
</reference>
<comment type="caution">
    <text evidence="2">The sequence shown here is derived from an EMBL/GenBank/DDBJ whole genome shotgun (WGS) entry which is preliminary data.</text>
</comment>
<dbReference type="Gene3D" id="2.60.120.10">
    <property type="entry name" value="Jelly Rolls"/>
    <property type="match status" value="1"/>
</dbReference>
<dbReference type="AlphaFoldDB" id="A0A1Y2PBH3"/>
<keyword evidence="3" id="KW-1185">Reference proteome</keyword>
<dbReference type="Proteomes" id="UP000194221">
    <property type="component" value="Unassembled WGS sequence"/>
</dbReference>
<name>A0A1Y2PBH3_9FLAO</name>
<proteinExistence type="predicted"/>